<protein>
    <recommendedName>
        <fullName evidence="3">DUF1308 domain-containing protein</fullName>
    </recommendedName>
</protein>
<reference evidence="1" key="2">
    <citation type="submission" date="2022-07" db="EMBL/GenBank/DDBJ databases">
        <authorList>
            <person name="Goncalves M.F.M."/>
            <person name="Hilario S."/>
            <person name="Van De Peer Y."/>
            <person name="Esteves A.C."/>
            <person name="Alves A."/>
        </authorList>
    </citation>
    <scope>NUCLEOTIDE SEQUENCE</scope>
    <source>
        <strain evidence="1">MUM 19.33</strain>
    </source>
</reference>
<proteinExistence type="predicted"/>
<sequence>MELQTQIDKAATALNTLSSIIPEAELLLDAITTVVKHPGQTGLPAHVKFLTLQRSQLGACITKLQQFAPTNELEPSNGDGTSPEKSLPAVEELIRNTVTNVHLADQQMAVLKRCSYLTFISKIGRVSVVDGGHEWIVIRPKTWTLAKVARDMAEDGWEWGEYDTMDDVPRDVWADAGPYTLARAIMRLVEDAKAHRVDYRIPRIRVVMPSLRRSENDDVGLYLDVLEKMDPSVKITISCADSDFLLSPVPDMATAVRSLVVHPLTNLTSTLNLDQTILMDLVSDITHLRLEPENWLPRNTQGHIQEENAGEGGIMTKALYPVLQGRKLVCTSEVVGEFMDLVTKIGTETERQRARLLLGLDESQCEARAGYNKLTIHPLPADLQIPIAVIPTSWASASTLKEVIDSHGLPRIALPVTRAARSKLSPARIGVFLQGWLMDCHTLTGQKEMLSKFKVWVDQCRLSDEDTGPRVWKIDVTRNLLATRPPHRTKGFSE</sequence>
<dbReference type="EMBL" id="JAGIXG020000109">
    <property type="protein sequence ID" value="KAI6777769.1"/>
    <property type="molecule type" value="Genomic_DNA"/>
</dbReference>
<dbReference type="GeneID" id="75833691"/>
<dbReference type="OrthoDB" id="441890at2759"/>
<accession>A0A9Q0BB77</accession>
<dbReference type="Proteomes" id="UP001055219">
    <property type="component" value="Unassembled WGS sequence"/>
</dbReference>
<keyword evidence="2" id="KW-1185">Reference proteome</keyword>
<evidence type="ECO:0000313" key="1">
    <source>
        <dbReference type="EMBL" id="KAI6777769.1"/>
    </source>
</evidence>
<dbReference type="PANTHER" id="PTHR13379:SF0">
    <property type="entry name" value="UPF0415 PROTEIN C7ORF25"/>
    <property type="match status" value="1"/>
</dbReference>
<dbReference type="RefSeq" id="XP_051358625.1">
    <property type="nucleotide sequence ID" value="XM_051510487.1"/>
</dbReference>
<reference evidence="1" key="1">
    <citation type="journal article" date="2021" name="J Fungi (Basel)">
        <title>Genomic and Metabolomic Analyses of the Marine Fungus Emericellopsis cladophorae: Insights into Saltwater Adaptability Mechanisms and Its Biosynthetic Potential.</title>
        <authorList>
            <person name="Goncalves M.F.M."/>
            <person name="Hilario S."/>
            <person name="Van de Peer Y."/>
            <person name="Esteves A.C."/>
            <person name="Alves A."/>
        </authorList>
    </citation>
    <scope>NUCLEOTIDE SEQUENCE</scope>
    <source>
        <strain evidence="1">MUM 19.33</strain>
    </source>
</reference>
<evidence type="ECO:0000313" key="2">
    <source>
        <dbReference type="Proteomes" id="UP001055219"/>
    </source>
</evidence>
<name>A0A9Q0BB77_9HYPO</name>
<organism evidence="1 2">
    <name type="scientific">Emericellopsis cladophorae</name>
    <dbReference type="NCBI Taxonomy" id="2686198"/>
    <lineage>
        <taxon>Eukaryota</taxon>
        <taxon>Fungi</taxon>
        <taxon>Dikarya</taxon>
        <taxon>Ascomycota</taxon>
        <taxon>Pezizomycotina</taxon>
        <taxon>Sordariomycetes</taxon>
        <taxon>Hypocreomycetidae</taxon>
        <taxon>Hypocreales</taxon>
        <taxon>Bionectriaceae</taxon>
        <taxon>Emericellopsis</taxon>
    </lineage>
</organism>
<dbReference type="AlphaFoldDB" id="A0A9Q0BB77"/>
<evidence type="ECO:0008006" key="3">
    <source>
        <dbReference type="Google" id="ProtNLM"/>
    </source>
</evidence>
<comment type="caution">
    <text evidence="1">The sequence shown here is derived from an EMBL/GenBank/DDBJ whole genome shotgun (WGS) entry which is preliminary data.</text>
</comment>
<dbReference type="PANTHER" id="PTHR13379">
    <property type="entry name" value="UNCHARACTERIZED DUF1308"/>
    <property type="match status" value="1"/>
</dbReference>
<gene>
    <name evidence="1" type="ORF">J7T54_007215</name>
</gene>